<feature type="compositionally biased region" description="Polar residues" evidence="1">
    <location>
        <begin position="89"/>
        <end position="116"/>
    </location>
</feature>
<sequence>MMRLPSLFLQLAAFLSVIISCAHAFSLDTATSVKHVRAIHQQGCRTMVSQRLTSRIVMQAAESEQEEDDGWGDSVSTTTASSSDRISKSQELANLQNDMAMKQQNKSTQSSPSTDTSESKERDLFIPIFTLVSVIGFSGLYGYEMLRLYSKGELYLPWNN</sequence>
<proteinExistence type="predicted"/>
<keyword evidence="2" id="KW-0472">Membrane</keyword>
<gene>
    <name evidence="4" type="ORF">SMAR0320_LOCUS3564</name>
</gene>
<reference evidence="4" key="1">
    <citation type="submission" date="2021-01" db="EMBL/GenBank/DDBJ databases">
        <authorList>
            <person name="Corre E."/>
            <person name="Pelletier E."/>
            <person name="Niang G."/>
            <person name="Scheremetjew M."/>
            <person name="Finn R."/>
            <person name="Kale V."/>
            <person name="Holt S."/>
            <person name="Cochrane G."/>
            <person name="Meng A."/>
            <person name="Brown T."/>
            <person name="Cohen L."/>
        </authorList>
    </citation>
    <scope>NUCLEOTIDE SEQUENCE</scope>
    <source>
        <strain evidence="4">SM1012Den-03</strain>
    </source>
</reference>
<name>A0A7S2KME9_9STRA</name>
<dbReference type="AlphaFoldDB" id="A0A7S2KME9"/>
<keyword evidence="2" id="KW-0812">Transmembrane</keyword>
<dbReference type="EMBL" id="HBGZ01005161">
    <property type="protein sequence ID" value="CAD9581279.1"/>
    <property type="molecule type" value="Transcribed_RNA"/>
</dbReference>
<keyword evidence="3" id="KW-0732">Signal</keyword>
<feature type="region of interest" description="Disordered" evidence="1">
    <location>
        <begin position="60"/>
        <end position="119"/>
    </location>
</feature>
<feature type="compositionally biased region" description="Low complexity" evidence="1">
    <location>
        <begin position="74"/>
        <end position="83"/>
    </location>
</feature>
<keyword evidence="2" id="KW-1133">Transmembrane helix</keyword>
<evidence type="ECO:0000256" key="2">
    <source>
        <dbReference type="SAM" id="Phobius"/>
    </source>
</evidence>
<organism evidence="4">
    <name type="scientific">Skeletonema marinoi</name>
    <dbReference type="NCBI Taxonomy" id="267567"/>
    <lineage>
        <taxon>Eukaryota</taxon>
        <taxon>Sar</taxon>
        <taxon>Stramenopiles</taxon>
        <taxon>Ochrophyta</taxon>
        <taxon>Bacillariophyta</taxon>
        <taxon>Coscinodiscophyceae</taxon>
        <taxon>Thalassiosirophycidae</taxon>
        <taxon>Thalassiosirales</taxon>
        <taxon>Skeletonemataceae</taxon>
        <taxon>Skeletonema</taxon>
        <taxon>Skeletonema marinoi-dohrnii complex</taxon>
    </lineage>
</organism>
<feature type="transmembrane region" description="Helical" evidence="2">
    <location>
        <begin position="124"/>
        <end position="143"/>
    </location>
</feature>
<dbReference type="PROSITE" id="PS51257">
    <property type="entry name" value="PROKAR_LIPOPROTEIN"/>
    <property type="match status" value="1"/>
</dbReference>
<evidence type="ECO:0000256" key="1">
    <source>
        <dbReference type="SAM" id="MobiDB-lite"/>
    </source>
</evidence>
<protein>
    <submittedName>
        <fullName evidence="4">Uncharacterized protein</fullName>
    </submittedName>
</protein>
<feature type="chain" id="PRO_5031235534" evidence="3">
    <location>
        <begin position="25"/>
        <end position="160"/>
    </location>
</feature>
<accession>A0A7S2KME9</accession>
<evidence type="ECO:0000256" key="3">
    <source>
        <dbReference type="SAM" id="SignalP"/>
    </source>
</evidence>
<feature type="signal peptide" evidence="3">
    <location>
        <begin position="1"/>
        <end position="24"/>
    </location>
</feature>
<evidence type="ECO:0000313" key="4">
    <source>
        <dbReference type="EMBL" id="CAD9581279.1"/>
    </source>
</evidence>